<evidence type="ECO:0008006" key="4">
    <source>
        <dbReference type="Google" id="ProtNLM"/>
    </source>
</evidence>
<dbReference type="KEGG" id="cre:CHLRE_17g725600v5"/>
<accession>A0A2K3CQP0</accession>
<organism evidence="2 3">
    <name type="scientific">Chlamydomonas reinhardtii</name>
    <name type="common">Chlamydomonas smithii</name>
    <dbReference type="NCBI Taxonomy" id="3055"/>
    <lineage>
        <taxon>Eukaryota</taxon>
        <taxon>Viridiplantae</taxon>
        <taxon>Chlorophyta</taxon>
        <taxon>core chlorophytes</taxon>
        <taxon>Chlorophyceae</taxon>
        <taxon>CS clade</taxon>
        <taxon>Chlamydomonadales</taxon>
        <taxon>Chlamydomonadaceae</taxon>
        <taxon>Chlamydomonas</taxon>
    </lineage>
</organism>
<gene>
    <name evidence="2" type="ORF">CHLRE_17g725600v5</name>
</gene>
<dbReference type="Proteomes" id="UP000006906">
    <property type="component" value="Chromosome 17"/>
</dbReference>
<dbReference type="OrthoDB" id="529236at2759"/>
<evidence type="ECO:0000256" key="1">
    <source>
        <dbReference type="SAM" id="SignalP"/>
    </source>
</evidence>
<protein>
    <recommendedName>
        <fullName evidence="4">Glycosyltransferase family 92 protein</fullName>
    </recommendedName>
</protein>
<reference evidence="2 3" key="1">
    <citation type="journal article" date="2007" name="Science">
        <title>The Chlamydomonas genome reveals the evolution of key animal and plant functions.</title>
        <authorList>
            <person name="Merchant S.S."/>
            <person name="Prochnik S.E."/>
            <person name="Vallon O."/>
            <person name="Harris E.H."/>
            <person name="Karpowicz S.J."/>
            <person name="Witman G.B."/>
            <person name="Terry A."/>
            <person name="Salamov A."/>
            <person name="Fritz-Laylin L.K."/>
            <person name="Marechal-Drouard L."/>
            <person name="Marshall W.F."/>
            <person name="Qu L.H."/>
            <person name="Nelson D.R."/>
            <person name="Sanderfoot A.A."/>
            <person name="Spalding M.H."/>
            <person name="Kapitonov V.V."/>
            <person name="Ren Q."/>
            <person name="Ferris P."/>
            <person name="Lindquist E."/>
            <person name="Shapiro H."/>
            <person name="Lucas S.M."/>
            <person name="Grimwood J."/>
            <person name="Schmutz J."/>
            <person name="Cardol P."/>
            <person name="Cerutti H."/>
            <person name="Chanfreau G."/>
            <person name="Chen C.L."/>
            <person name="Cognat V."/>
            <person name="Croft M.T."/>
            <person name="Dent R."/>
            <person name="Dutcher S."/>
            <person name="Fernandez E."/>
            <person name="Fukuzawa H."/>
            <person name="Gonzalez-Ballester D."/>
            <person name="Gonzalez-Halphen D."/>
            <person name="Hallmann A."/>
            <person name="Hanikenne M."/>
            <person name="Hippler M."/>
            <person name="Inwood W."/>
            <person name="Jabbari K."/>
            <person name="Kalanon M."/>
            <person name="Kuras R."/>
            <person name="Lefebvre P.A."/>
            <person name="Lemaire S.D."/>
            <person name="Lobanov A.V."/>
            <person name="Lohr M."/>
            <person name="Manuell A."/>
            <person name="Meier I."/>
            <person name="Mets L."/>
            <person name="Mittag M."/>
            <person name="Mittelmeier T."/>
            <person name="Moroney J.V."/>
            <person name="Moseley J."/>
            <person name="Napoli C."/>
            <person name="Nedelcu A.M."/>
            <person name="Niyogi K."/>
            <person name="Novoselov S.V."/>
            <person name="Paulsen I.T."/>
            <person name="Pazour G."/>
            <person name="Purton S."/>
            <person name="Ral J.P."/>
            <person name="Riano-Pachon D.M."/>
            <person name="Riekhof W."/>
            <person name="Rymarquis L."/>
            <person name="Schroda M."/>
            <person name="Stern D."/>
            <person name="Umen J."/>
            <person name="Willows R."/>
            <person name="Wilson N."/>
            <person name="Zimmer S.L."/>
            <person name="Allmer J."/>
            <person name="Balk J."/>
            <person name="Bisova K."/>
            <person name="Chen C.J."/>
            <person name="Elias M."/>
            <person name="Gendler K."/>
            <person name="Hauser C."/>
            <person name="Lamb M.R."/>
            <person name="Ledford H."/>
            <person name="Long J.C."/>
            <person name="Minagawa J."/>
            <person name="Page M.D."/>
            <person name="Pan J."/>
            <person name="Pootakham W."/>
            <person name="Roje S."/>
            <person name="Rose A."/>
            <person name="Stahlberg E."/>
            <person name="Terauchi A.M."/>
            <person name="Yang P."/>
            <person name="Ball S."/>
            <person name="Bowler C."/>
            <person name="Dieckmann C.L."/>
            <person name="Gladyshev V.N."/>
            <person name="Green P."/>
            <person name="Jorgensen R."/>
            <person name="Mayfield S."/>
            <person name="Mueller-Roeber B."/>
            <person name="Rajamani S."/>
            <person name="Sayre R.T."/>
            <person name="Brokstein P."/>
            <person name="Dubchak I."/>
            <person name="Goodstein D."/>
            <person name="Hornick L."/>
            <person name="Huang Y.W."/>
            <person name="Jhaveri J."/>
            <person name="Luo Y."/>
            <person name="Martinez D."/>
            <person name="Ngau W.C."/>
            <person name="Otillar B."/>
            <person name="Poliakov A."/>
            <person name="Porter A."/>
            <person name="Szajkowski L."/>
            <person name="Werner G."/>
            <person name="Zhou K."/>
            <person name="Grigoriev I.V."/>
            <person name="Rokhsar D.S."/>
            <person name="Grossman A.R."/>
        </authorList>
    </citation>
    <scope>NUCLEOTIDE SEQUENCE [LARGE SCALE GENOMIC DNA]</scope>
    <source>
        <strain evidence="3">CC-503</strain>
    </source>
</reference>
<dbReference type="ExpressionAtlas" id="A0A2K3CQP0">
    <property type="expression patterns" value="baseline"/>
</dbReference>
<keyword evidence="3" id="KW-1185">Reference proteome</keyword>
<dbReference type="RefSeq" id="XP_042914795.1">
    <property type="nucleotide sequence ID" value="XM_043072336.1"/>
</dbReference>
<dbReference type="PaxDb" id="3055-EDP00502"/>
<dbReference type="AlphaFoldDB" id="A0A2K3CQP0"/>
<evidence type="ECO:0000313" key="2">
    <source>
        <dbReference type="EMBL" id="PNW70575.1"/>
    </source>
</evidence>
<feature type="signal peptide" evidence="1">
    <location>
        <begin position="1"/>
        <end position="23"/>
    </location>
</feature>
<proteinExistence type="predicted"/>
<dbReference type="EMBL" id="CM008978">
    <property type="protein sequence ID" value="PNW70575.1"/>
    <property type="molecule type" value="Genomic_DNA"/>
</dbReference>
<evidence type="ECO:0000313" key="3">
    <source>
        <dbReference type="Proteomes" id="UP000006906"/>
    </source>
</evidence>
<sequence>MPGWLSLHLLAVFATLWSLKVNALHLHGLAASSLGVHRVQLFARAPVEGSTHAHVVLLHIWLKHVTPPDAGGEPRFMLPGQVPAVHALIWVEVLERLNHTAWAGVARMAIDPDAWQPKLTLVLADGREVVGERVYAAAPQVLFNQVQPLDVTFTLPPAEPAPAGGGAPGGEHGQRCFKVWEASFPDHRAPFCLPPSSAALCHRLAPAAAYTPDRPALWSVLIPLRSMGAPWGTHVSRTTVRLHHHLAYLREVGAAGALLYTDPLMRQALEAEAAVQRFLREGRLMFVTWDMMERRDYMWDHHMVYGHAALGLAGCGTNLWLQLSDLDEMLFSVYDSTWPRVYSCLVESAVNRTAVRSSSSRDGAPAPAVFRLYRVDVLSSRVAPEDEAALWYTAPAAAAAAGRPPPHPLDSYDRISKTPLWTGKMLACPAARVVDSWAHDARALLGSWHVANSSCAFILHVKNYWRPRAYYNASEFEPFRFLALRTKAAAGAARSGQGAEPRNHAD</sequence>
<feature type="chain" id="PRO_5014386035" description="Glycosyltransferase family 92 protein" evidence="1">
    <location>
        <begin position="24"/>
        <end position="506"/>
    </location>
</feature>
<dbReference type="GeneID" id="5728607"/>
<keyword evidence="1" id="KW-0732">Signal</keyword>
<dbReference type="Gramene" id="PNW70575">
    <property type="protein sequence ID" value="PNW70575"/>
    <property type="gene ID" value="CHLRE_17g725600v5"/>
</dbReference>
<dbReference type="InParanoid" id="A0A2K3CQP0"/>
<name>A0A2K3CQP0_CHLRE</name>